<sequence length="71" mass="7870">MKSAVPRIVEGTTNPRKRRAGKHAKKIQYPNLPSTSSPVQHSEKFPVPSRPQLKAQEQPVLSQIYSESGSC</sequence>
<name>A0AAW1UK79_9CUCU</name>
<dbReference type="AlphaFoldDB" id="A0AAW1UK79"/>
<accession>A0AAW1UK79</accession>
<feature type="compositionally biased region" description="Polar residues" evidence="1">
    <location>
        <begin position="59"/>
        <end position="71"/>
    </location>
</feature>
<dbReference type="Proteomes" id="UP001431783">
    <property type="component" value="Unassembled WGS sequence"/>
</dbReference>
<keyword evidence="3" id="KW-1185">Reference proteome</keyword>
<evidence type="ECO:0000256" key="1">
    <source>
        <dbReference type="SAM" id="MobiDB-lite"/>
    </source>
</evidence>
<evidence type="ECO:0000313" key="3">
    <source>
        <dbReference type="Proteomes" id="UP001431783"/>
    </source>
</evidence>
<proteinExistence type="predicted"/>
<comment type="caution">
    <text evidence="2">The sequence shown here is derived from an EMBL/GenBank/DDBJ whole genome shotgun (WGS) entry which is preliminary data.</text>
</comment>
<gene>
    <name evidence="2" type="ORF">WA026_014455</name>
</gene>
<organism evidence="2 3">
    <name type="scientific">Henosepilachna vigintioctopunctata</name>
    <dbReference type="NCBI Taxonomy" id="420089"/>
    <lineage>
        <taxon>Eukaryota</taxon>
        <taxon>Metazoa</taxon>
        <taxon>Ecdysozoa</taxon>
        <taxon>Arthropoda</taxon>
        <taxon>Hexapoda</taxon>
        <taxon>Insecta</taxon>
        <taxon>Pterygota</taxon>
        <taxon>Neoptera</taxon>
        <taxon>Endopterygota</taxon>
        <taxon>Coleoptera</taxon>
        <taxon>Polyphaga</taxon>
        <taxon>Cucujiformia</taxon>
        <taxon>Coccinelloidea</taxon>
        <taxon>Coccinellidae</taxon>
        <taxon>Epilachninae</taxon>
        <taxon>Epilachnini</taxon>
        <taxon>Henosepilachna</taxon>
    </lineage>
</organism>
<protein>
    <submittedName>
        <fullName evidence="2">Uncharacterized protein</fullName>
    </submittedName>
</protein>
<dbReference type="EMBL" id="JARQZJ010000067">
    <property type="protein sequence ID" value="KAK9881109.1"/>
    <property type="molecule type" value="Genomic_DNA"/>
</dbReference>
<feature type="compositionally biased region" description="Basic residues" evidence="1">
    <location>
        <begin position="15"/>
        <end position="26"/>
    </location>
</feature>
<feature type="region of interest" description="Disordered" evidence="1">
    <location>
        <begin position="1"/>
        <end position="71"/>
    </location>
</feature>
<feature type="compositionally biased region" description="Polar residues" evidence="1">
    <location>
        <begin position="31"/>
        <end position="40"/>
    </location>
</feature>
<reference evidence="2 3" key="1">
    <citation type="submission" date="2023-03" db="EMBL/GenBank/DDBJ databases">
        <title>Genome insight into feeding habits of ladybird beetles.</title>
        <authorList>
            <person name="Li H.-S."/>
            <person name="Huang Y.-H."/>
            <person name="Pang H."/>
        </authorList>
    </citation>
    <scope>NUCLEOTIDE SEQUENCE [LARGE SCALE GENOMIC DNA]</scope>
    <source>
        <strain evidence="2">SYSU_2023b</strain>
        <tissue evidence="2">Whole body</tissue>
    </source>
</reference>
<evidence type="ECO:0000313" key="2">
    <source>
        <dbReference type="EMBL" id="KAK9881109.1"/>
    </source>
</evidence>